<sequence>MEKQPSIYTTQFWLLCLSNFLFSASFQMMIPELPDYLGSMGGKEYIGYIIALFTLTAGFARPFSGKLTDTIGRVPVMAFGSIVCFVCGGLYPFVHTIAGFLLLRFLHGFSTGTKPTATSAYVADIIPEDRRGEAQGMLGIFTATGMSIGPSIGSYLTDWTSINVMFFTSSAFALLSILILLNMRETLPVTQKEAFSLKLFKIGWKDVFEPRVIPAFTVMLLVSFSSGVLLTLVPDQTKLLGITNKGLFFTIYTISSLTVRLFFSKSSDKYGRIPILMISSAILVFSMILCALTSSFWVFILASILFGFSWGFNTPTLMAWTVDLSDEHYRGRAVATTYIALEAGIGLGALFAGQIYQGKVENIIIPYFLAAFFAFASLVYLFFKQKRGVFLLES</sequence>
<dbReference type="PRINTS" id="PR01036">
    <property type="entry name" value="TCRTETB"/>
</dbReference>
<comment type="caution">
    <text evidence="7">The sequence shown here is derived from an EMBL/GenBank/DDBJ whole genome shotgun (WGS) entry which is preliminary data.</text>
</comment>
<feature type="transmembrane region" description="Helical" evidence="5">
    <location>
        <begin position="76"/>
        <end position="103"/>
    </location>
</feature>
<dbReference type="Pfam" id="PF00083">
    <property type="entry name" value="Sugar_tr"/>
    <property type="match status" value="1"/>
</dbReference>
<feature type="transmembrane region" description="Helical" evidence="5">
    <location>
        <begin position="363"/>
        <end position="383"/>
    </location>
</feature>
<dbReference type="PANTHER" id="PTHR23531:SF1">
    <property type="entry name" value="QUINOLENE RESISTANCE PROTEIN NORA"/>
    <property type="match status" value="1"/>
</dbReference>
<protein>
    <submittedName>
        <fullName evidence="7">MFS family permease</fullName>
    </submittedName>
</protein>
<keyword evidence="4 5" id="KW-0472">Membrane</keyword>
<dbReference type="InterPro" id="IPR020846">
    <property type="entry name" value="MFS_dom"/>
</dbReference>
<dbReference type="PANTHER" id="PTHR23531">
    <property type="entry name" value="QUINOLENE RESISTANCE PROTEIN NORA"/>
    <property type="match status" value="1"/>
</dbReference>
<dbReference type="EMBL" id="JACHKT010000005">
    <property type="protein sequence ID" value="MBB6002314.1"/>
    <property type="molecule type" value="Genomic_DNA"/>
</dbReference>
<dbReference type="GO" id="GO:0016020">
    <property type="term" value="C:membrane"/>
    <property type="evidence" value="ECO:0007669"/>
    <property type="project" value="UniProtKB-SubCell"/>
</dbReference>
<evidence type="ECO:0000256" key="4">
    <source>
        <dbReference type="ARBA" id="ARBA00023136"/>
    </source>
</evidence>
<evidence type="ECO:0000256" key="2">
    <source>
        <dbReference type="ARBA" id="ARBA00022692"/>
    </source>
</evidence>
<feature type="transmembrane region" description="Helical" evidence="5">
    <location>
        <begin position="246"/>
        <end position="263"/>
    </location>
</feature>
<feature type="transmembrane region" description="Helical" evidence="5">
    <location>
        <begin position="212"/>
        <end position="234"/>
    </location>
</feature>
<dbReference type="GO" id="GO:0022857">
    <property type="term" value="F:transmembrane transporter activity"/>
    <property type="evidence" value="ECO:0007669"/>
    <property type="project" value="InterPro"/>
</dbReference>
<proteinExistence type="predicted"/>
<keyword evidence="3 5" id="KW-1133">Transmembrane helix</keyword>
<evidence type="ECO:0000256" key="5">
    <source>
        <dbReference type="SAM" id="Phobius"/>
    </source>
</evidence>
<evidence type="ECO:0000313" key="8">
    <source>
        <dbReference type="Proteomes" id="UP000524404"/>
    </source>
</evidence>
<reference evidence="7 8" key="1">
    <citation type="submission" date="2020-08" db="EMBL/GenBank/DDBJ databases">
        <title>Functional genomics of gut bacteria from endangered species of beetles.</title>
        <authorList>
            <person name="Carlos-Shanley C."/>
        </authorList>
    </citation>
    <scope>NUCLEOTIDE SEQUENCE [LARGE SCALE GENOMIC DNA]</scope>
    <source>
        <strain evidence="7 8">S00070</strain>
    </source>
</reference>
<dbReference type="AlphaFoldDB" id="A0A841EJC5"/>
<accession>A0A841EJC5</accession>
<name>A0A841EJC5_9BACT</name>
<feature type="transmembrane region" description="Helical" evidence="5">
    <location>
        <begin position="300"/>
        <end position="322"/>
    </location>
</feature>
<evidence type="ECO:0000313" key="7">
    <source>
        <dbReference type="EMBL" id="MBB6002314.1"/>
    </source>
</evidence>
<organism evidence="7 8">
    <name type="scientific">Arcicella rosea</name>
    <dbReference type="NCBI Taxonomy" id="502909"/>
    <lineage>
        <taxon>Bacteria</taxon>
        <taxon>Pseudomonadati</taxon>
        <taxon>Bacteroidota</taxon>
        <taxon>Cytophagia</taxon>
        <taxon>Cytophagales</taxon>
        <taxon>Flectobacillaceae</taxon>
        <taxon>Arcicella</taxon>
    </lineage>
</organism>
<evidence type="ECO:0000256" key="1">
    <source>
        <dbReference type="ARBA" id="ARBA00004370"/>
    </source>
</evidence>
<feature type="transmembrane region" description="Helical" evidence="5">
    <location>
        <begin position="275"/>
        <end position="294"/>
    </location>
</feature>
<comment type="subcellular location">
    <subcellularLocation>
        <location evidence="1">Membrane</location>
    </subcellularLocation>
</comment>
<evidence type="ECO:0000259" key="6">
    <source>
        <dbReference type="PROSITE" id="PS50850"/>
    </source>
</evidence>
<dbReference type="InterPro" id="IPR036259">
    <property type="entry name" value="MFS_trans_sf"/>
</dbReference>
<dbReference type="InterPro" id="IPR052714">
    <property type="entry name" value="MFS_Exporter"/>
</dbReference>
<feature type="transmembrane region" description="Helical" evidence="5">
    <location>
        <begin position="334"/>
        <end position="357"/>
    </location>
</feature>
<feature type="transmembrane region" description="Helical" evidence="5">
    <location>
        <begin position="12"/>
        <end position="30"/>
    </location>
</feature>
<dbReference type="InterPro" id="IPR011701">
    <property type="entry name" value="MFS"/>
</dbReference>
<evidence type="ECO:0000256" key="3">
    <source>
        <dbReference type="ARBA" id="ARBA00022989"/>
    </source>
</evidence>
<dbReference type="Proteomes" id="UP000524404">
    <property type="component" value="Unassembled WGS sequence"/>
</dbReference>
<feature type="transmembrane region" description="Helical" evidence="5">
    <location>
        <begin position="45"/>
        <end position="64"/>
    </location>
</feature>
<feature type="transmembrane region" description="Helical" evidence="5">
    <location>
        <begin position="164"/>
        <end position="183"/>
    </location>
</feature>
<feature type="domain" description="Major facilitator superfamily (MFS) profile" evidence="6">
    <location>
        <begin position="11"/>
        <end position="388"/>
    </location>
</feature>
<dbReference type="SUPFAM" id="SSF103473">
    <property type="entry name" value="MFS general substrate transporter"/>
    <property type="match status" value="1"/>
</dbReference>
<dbReference type="InterPro" id="IPR005828">
    <property type="entry name" value="MFS_sugar_transport-like"/>
</dbReference>
<keyword evidence="2 5" id="KW-0812">Transmembrane</keyword>
<gene>
    <name evidence="7" type="ORF">HNP25_000966</name>
</gene>
<keyword evidence="8" id="KW-1185">Reference proteome</keyword>
<dbReference type="PROSITE" id="PS50850">
    <property type="entry name" value="MFS"/>
    <property type="match status" value="1"/>
</dbReference>
<dbReference type="CDD" id="cd17489">
    <property type="entry name" value="MFS_YfcJ_like"/>
    <property type="match status" value="1"/>
</dbReference>
<dbReference type="Gene3D" id="1.20.1250.20">
    <property type="entry name" value="MFS general substrate transporter like domains"/>
    <property type="match status" value="2"/>
</dbReference>
<dbReference type="Pfam" id="PF07690">
    <property type="entry name" value="MFS_1"/>
    <property type="match status" value="1"/>
</dbReference>
<dbReference type="RefSeq" id="WP_184131074.1">
    <property type="nucleotide sequence ID" value="NZ_JACHKT010000005.1"/>
</dbReference>